<dbReference type="InterPro" id="IPR014861">
    <property type="entry name" value="CNP1-like_dom"/>
</dbReference>
<dbReference type="Pfam" id="PF08750">
    <property type="entry name" value="CNP1"/>
    <property type="match status" value="1"/>
</dbReference>
<dbReference type="EMBL" id="AP013066">
    <property type="protein sequence ID" value="BAN35920.1"/>
    <property type="molecule type" value="Genomic_DNA"/>
</dbReference>
<evidence type="ECO:0000313" key="3">
    <source>
        <dbReference type="Proteomes" id="UP000015559"/>
    </source>
</evidence>
<accession>S6AAI5</accession>
<dbReference type="HOGENOM" id="CLU_099352_2_0_4"/>
<proteinExistence type="predicted"/>
<keyword evidence="3" id="KW-1185">Reference proteome</keyword>
<evidence type="ECO:0000313" key="2">
    <source>
        <dbReference type="EMBL" id="BAN35920.1"/>
    </source>
</evidence>
<organism evidence="2 3">
    <name type="scientific">Sulfuricella denitrificans (strain DSM 22764 / NBRC 105220 / skB26)</name>
    <dbReference type="NCBI Taxonomy" id="1163617"/>
    <lineage>
        <taxon>Bacteria</taxon>
        <taxon>Pseudomonadati</taxon>
        <taxon>Pseudomonadota</taxon>
        <taxon>Betaproteobacteria</taxon>
        <taxon>Nitrosomonadales</taxon>
        <taxon>Sulfuricellaceae</taxon>
        <taxon>Sulfuricella</taxon>
    </lineage>
</organism>
<name>S6AAI5_SULDS</name>
<dbReference type="STRING" id="1163617.SCD_n02110"/>
<dbReference type="AlphaFoldDB" id="S6AAI5"/>
<gene>
    <name evidence="2" type="ORF">SCD_n02110</name>
</gene>
<feature type="domain" description="CNP1-like uncharacterised" evidence="1">
    <location>
        <begin position="27"/>
        <end position="161"/>
    </location>
</feature>
<dbReference type="Proteomes" id="UP000015559">
    <property type="component" value="Chromosome"/>
</dbReference>
<evidence type="ECO:0000259" key="1">
    <source>
        <dbReference type="Pfam" id="PF08750"/>
    </source>
</evidence>
<protein>
    <submittedName>
        <fullName evidence="2">Lipoprotein</fullName>
    </submittedName>
</protein>
<dbReference type="OrthoDB" id="7066954at2"/>
<dbReference type="KEGG" id="sdr:SCD_n02110"/>
<sequence length="166" mass="19011">MWVAVGLALVLSGSAFAEWGKFEYEFDEEKPWAEIEAQLPAYPKEENLLPFFVSAATDNRFFVDAVSISTGEDGVVRYTMIVKSSAGASNVSFEGIRCASRERKLYAFGRKEGAWSRARFAKWEPIRYQDRNRQHHVLYDDFFCPNGIIVKNPQEAVDLLKRSFRP</sequence>
<keyword evidence="2" id="KW-0449">Lipoprotein</keyword>
<dbReference type="eggNOG" id="ENOG5031TYQ">
    <property type="taxonomic scope" value="Bacteria"/>
</dbReference>
<reference evidence="2 3" key="1">
    <citation type="journal article" date="2012" name="Appl. Environ. Microbiol.">
        <title>Draft genome sequence of a psychrotolerant sulfur-oxidizing bacterium, Sulfuricella denitrificans skB26, and proteomic insights into cold adaptation.</title>
        <authorList>
            <person name="Watanabe T."/>
            <person name="Kojima H."/>
            <person name="Fukui M."/>
        </authorList>
    </citation>
    <scope>NUCLEOTIDE SEQUENCE [LARGE SCALE GENOMIC DNA]</scope>
    <source>
        <strain evidence="3">skB26</strain>
    </source>
</reference>